<comment type="caution">
    <text evidence="2">The sequence shown here is derived from an EMBL/GenBank/DDBJ whole genome shotgun (WGS) entry which is preliminary data.</text>
</comment>
<keyword evidence="3" id="KW-1185">Reference proteome</keyword>
<evidence type="ECO:0000313" key="2">
    <source>
        <dbReference type="EMBL" id="KAF6336994.1"/>
    </source>
</evidence>
<gene>
    <name evidence="2" type="ORF">mMyoMyo1_012176</name>
</gene>
<protein>
    <submittedName>
        <fullName evidence="2">Uncharacterized protein</fullName>
    </submittedName>
</protein>
<reference evidence="2 3" key="1">
    <citation type="journal article" date="2020" name="Nature">
        <title>Six reference-quality genomes reveal evolution of bat adaptations.</title>
        <authorList>
            <person name="Jebb D."/>
            <person name="Huang Z."/>
            <person name="Pippel M."/>
            <person name="Hughes G.M."/>
            <person name="Lavrichenko K."/>
            <person name="Devanna P."/>
            <person name="Winkler S."/>
            <person name="Jermiin L.S."/>
            <person name="Skirmuntt E.C."/>
            <person name="Katzourakis A."/>
            <person name="Burkitt-Gray L."/>
            <person name="Ray D.A."/>
            <person name="Sullivan K.A.M."/>
            <person name="Roscito J.G."/>
            <person name="Kirilenko B.M."/>
            <person name="Davalos L.M."/>
            <person name="Corthals A.P."/>
            <person name="Power M.L."/>
            <person name="Jones G."/>
            <person name="Ransome R.D."/>
            <person name="Dechmann D.K.N."/>
            <person name="Locatelli A.G."/>
            <person name="Puechmaille S.J."/>
            <person name="Fedrigo O."/>
            <person name="Jarvis E.D."/>
            <person name="Hiller M."/>
            <person name="Vernes S.C."/>
            <person name="Myers E.W."/>
            <person name="Teeling E.C."/>
        </authorList>
    </citation>
    <scope>NUCLEOTIDE SEQUENCE [LARGE SCALE GENOMIC DNA]</scope>
    <source>
        <strain evidence="2">MMyoMyo1</strain>
        <tissue evidence="2">Flight muscle</tissue>
    </source>
</reference>
<feature type="compositionally biased region" description="Basic and acidic residues" evidence="1">
    <location>
        <begin position="13"/>
        <end position="31"/>
    </location>
</feature>
<dbReference type="AlphaFoldDB" id="A0A7J7WHV8"/>
<evidence type="ECO:0000313" key="3">
    <source>
        <dbReference type="Proteomes" id="UP000527355"/>
    </source>
</evidence>
<proteinExistence type="predicted"/>
<dbReference type="Proteomes" id="UP000527355">
    <property type="component" value="Unassembled WGS sequence"/>
</dbReference>
<evidence type="ECO:0000256" key="1">
    <source>
        <dbReference type="SAM" id="MobiDB-lite"/>
    </source>
</evidence>
<sequence length="200" mass="21717">MTTGGVPAPNPNHPKEVKREEMAEPFPETHQRAYRQAPQERDPGSHHGASLHLWEHENDGHACRKDAPLSLCWLCMRGVGESDEAEKALKLMGGGHADGREVTATAVLAPGLGHPQASQPSQENATTTSRVAAVTPTNEEKVLLPPAQVRCASVIYPPLPPPHPRPSQEPLQLQFLLISEPPKPCPELTCHPTQFCHFSG</sequence>
<name>A0A7J7WHV8_MYOMY</name>
<accession>A0A7J7WHV8</accession>
<feature type="region of interest" description="Disordered" evidence="1">
    <location>
        <begin position="1"/>
        <end position="50"/>
    </location>
</feature>
<dbReference type="EMBL" id="JABWUV010000008">
    <property type="protein sequence ID" value="KAF6336994.1"/>
    <property type="molecule type" value="Genomic_DNA"/>
</dbReference>
<organism evidence="2 3">
    <name type="scientific">Myotis myotis</name>
    <name type="common">Greater mouse-eared bat</name>
    <name type="synonym">Vespertilio myotis</name>
    <dbReference type="NCBI Taxonomy" id="51298"/>
    <lineage>
        <taxon>Eukaryota</taxon>
        <taxon>Metazoa</taxon>
        <taxon>Chordata</taxon>
        <taxon>Craniata</taxon>
        <taxon>Vertebrata</taxon>
        <taxon>Euteleostomi</taxon>
        <taxon>Mammalia</taxon>
        <taxon>Eutheria</taxon>
        <taxon>Laurasiatheria</taxon>
        <taxon>Chiroptera</taxon>
        <taxon>Yangochiroptera</taxon>
        <taxon>Vespertilionidae</taxon>
        <taxon>Myotis</taxon>
    </lineage>
</organism>